<dbReference type="GO" id="GO:0009893">
    <property type="term" value="P:positive regulation of metabolic process"/>
    <property type="evidence" value="ECO:0007669"/>
    <property type="project" value="UniProtKB-ARBA"/>
</dbReference>
<dbReference type="GO" id="GO:0003700">
    <property type="term" value="F:DNA-binding transcription factor activity"/>
    <property type="evidence" value="ECO:0007669"/>
    <property type="project" value="InterPro"/>
</dbReference>
<dbReference type="PROSITE" id="PS00041">
    <property type="entry name" value="HTH_ARAC_FAMILY_1"/>
    <property type="match status" value="1"/>
</dbReference>
<keyword evidence="2" id="KW-0805">Transcription regulation</keyword>
<dbReference type="SMART" id="SM00342">
    <property type="entry name" value="HTH_ARAC"/>
    <property type="match status" value="1"/>
</dbReference>
<protein>
    <submittedName>
        <fullName evidence="6">AraC family transcriptional regulator</fullName>
    </submittedName>
</protein>
<dbReference type="InterPro" id="IPR011051">
    <property type="entry name" value="RmlC_Cupin_sf"/>
</dbReference>
<dbReference type="PANTHER" id="PTHR11019">
    <property type="entry name" value="HTH-TYPE TRANSCRIPTIONAL REGULATOR NIMR"/>
    <property type="match status" value="1"/>
</dbReference>
<evidence type="ECO:0000259" key="5">
    <source>
        <dbReference type="PROSITE" id="PS01124"/>
    </source>
</evidence>
<keyword evidence="3" id="KW-0238">DNA-binding</keyword>
<dbReference type="SUPFAM" id="SSF51182">
    <property type="entry name" value="RmlC-like cupins"/>
    <property type="match status" value="1"/>
</dbReference>
<dbReference type="EMBL" id="JABFMS010000037">
    <property type="protein sequence ID" value="NUT82907.1"/>
    <property type="molecule type" value="Genomic_DNA"/>
</dbReference>
<keyword evidence="1" id="KW-0678">Repressor</keyword>
<accession>A0AAJ3KWS6</accession>
<dbReference type="InterPro" id="IPR018062">
    <property type="entry name" value="HTH_AraC-typ_CS"/>
</dbReference>
<proteinExistence type="predicted"/>
<dbReference type="InterPro" id="IPR018060">
    <property type="entry name" value="HTH_AraC"/>
</dbReference>
<dbReference type="Pfam" id="PF02311">
    <property type="entry name" value="AraC_binding"/>
    <property type="match status" value="1"/>
</dbReference>
<dbReference type="InterPro" id="IPR003313">
    <property type="entry name" value="AraC-bd"/>
</dbReference>
<feature type="domain" description="HTH araC/xylS-type" evidence="5">
    <location>
        <begin position="156"/>
        <end position="255"/>
    </location>
</feature>
<name>A0AAJ3KWS6_9PSED</name>
<evidence type="ECO:0000256" key="3">
    <source>
        <dbReference type="ARBA" id="ARBA00023125"/>
    </source>
</evidence>
<dbReference type="CDD" id="cd06124">
    <property type="entry name" value="cupin_NimR-like_N"/>
    <property type="match status" value="1"/>
</dbReference>
<gene>
    <name evidence="6" type="ORF">HNO85_18345</name>
</gene>
<reference evidence="6 7" key="1">
    <citation type="journal article" date="2020" name="Front. Plant Sci.">
        <title>Isolation of Rhizosphere Bacteria That Improve Quality and Water Stress Tolerance in Greenhouse Ornamentals.</title>
        <authorList>
            <person name="Nordstedt N.P."/>
            <person name="Jones M.L."/>
        </authorList>
    </citation>
    <scope>NUCLEOTIDE SEQUENCE [LARGE SCALE GENOMIC DNA]</scope>
    <source>
        <strain evidence="6 7">C2F7</strain>
    </source>
</reference>
<dbReference type="InterPro" id="IPR009057">
    <property type="entry name" value="Homeodomain-like_sf"/>
</dbReference>
<dbReference type="RefSeq" id="WP_116642426.1">
    <property type="nucleotide sequence ID" value="NZ_JABFMS010000037.1"/>
</dbReference>
<dbReference type="AlphaFoldDB" id="A0AAJ3KWS6"/>
<dbReference type="Proteomes" id="UP000562723">
    <property type="component" value="Unassembled WGS sequence"/>
</dbReference>
<dbReference type="PROSITE" id="PS01124">
    <property type="entry name" value="HTH_ARAC_FAMILY_2"/>
    <property type="match status" value="1"/>
</dbReference>
<dbReference type="SUPFAM" id="SSF46689">
    <property type="entry name" value="Homeodomain-like"/>
    <property type="match status" value="1"/>
</dbReference>
<evidence type="ECO:0000256" key="2">
    <source>
        <dbReference type="ARBA" id="ARBA00023015"/>
    </source>
</evidence>
<dbReference type="GO" id="GO:0043565">
    <property type="term" value="F:sequence-specific DNA binding"/>
    <property type="evidence" value="ECO:0007669"/>
    <property type="project" value="InterPro"/>
</dbReference>
<evidence type="ECO:0000313" key="6">
    <source>
        <dbReference type="EMBL" id="NUT82907.1"/>
    </source>
</evidence>
<dbReference type="Gene3D" id="2.60.120.10">
    <property type="entry name" value="Jelly Rolls"/>
    <property type="match status" value="1"/>
</dbReference>
<sequence>MALASPPDLTDTTHLVQPLSRTYPPGTLIAPHHHEWGQLLYAQSGLMWVDTPGAALLVPPQRAVWLPPRVTHGIRVVSPLEMRNLYLRVELAMSVGLELQVLEVSKLLRELIIRRVALGNRPDPALRDALDNLLVLELRQLRSAVLKVPMPAGGDRRLRNLCETVLEVPGLAMSFEQHAESAGASTRTLARLFHAELGLTFTEWRRQVQLAHAVAALLEGDSVGTIATRLGYTLSSFSEMFRRSLGVAPSAYKNAMASRGFVR</sequence>
<dbReference type="PANTHER" id="PTHR11019:SF159">
    <property type="entry name" value="TRANSCRIPTIONAL REGULATOR-RELATED"/>
    <property type="match status" value="1"/>
</dbReference>
<organism evidence="6 7">
    <name type="scientific">Pseudomonas brassicacearum</name>
    <dbReference type="NCBI Taxonomy" id="930166"/>
    <lineage>
        <taxon>Bacteria</taxon>
        <taxon>Pseudomonadati</taxon>
        <taxon>Pseudomonadota</taxon>
        <taxon>Gammaproteobacteria</taxon>
        <taxon>Pseudomonadales</taxon>
        <taxon>Pseudomonadaceae</taxon>
        <taxon>Pseudomonas</taxon>
    </lineage>
</organism>
<dbReference type="FunFam" id="1.10.10.60:FF:000132">
    <property type="entry name" value="AraC family transcriptional regulator"/>
    <property type="match status" value="1"/>
</dbReference>
<comment type="caution">
    <text evidence="6">The sequence shown here is derived from an EMBL/GenBank/DDBJ whole genome shotgun (WGS) entry which is preliminary data.</text>
</comment>
<dbReference type="InterPro" id="IPR014710">
    <property type="entry name" value="RmlC-like_jellyroll"/>
</dbReference>
<keyword evidence="4" id="KW-0804">Transcription</keyword>
<dbReference type="Pfam" id="PF12833">
    <property type="entry name" value="HTH_18"/>
    <property type="match status" value="1"/>
</dbReference>
<evidence type="ECO:0000256" key="1">
    <source>
        <dbReference type="ARBA" id="ARBA00022491"/>
    </source>
</evidence>
<dbReference type="Gene3D" id="1.10.10.60">
    <property type="entry name" value="Homeodomain-like"/>
    <property type="match status" value="1"/>
</dbReference>
<evidence type="ECO:0000313" key="7">
    <source>
        <dbReference type="Proteomes" id="UP000562723"/>
    </source>
</evidence>
<evidence type="ECO:0000256" key="4">
    <source>
        <dbReference type="ARBA" id="ARBA00023163"/>
    </source>
</evidence>